<name>A0ABU8Q130_9SPHN</name>
<evidence type="ECO:0000259" key="2">
    <source>
        <dbReference type="Pfam" id="PF13372"/>
    </source>
</evidence>
<dbReference type="Proteomes" id="UP001380365">
    <property type="component" value="Unassembled WGS sequence"/>
</dbReference>
<feature type="domain" description="Alginate export" evidence="2">
    <location>
        <begin position="66"/>
        <end position="461"/>
    </location>
</feature>
<evidence type="ECO:0000313" key="4">
    <source>
        <dbReference type="Proteomes" id="UP001380365"/>
    </source>
</evidence>
<dbReference type="InterPro" id="IPR025388">
    <property type="entry name" value="Alginate_export_dom"/>
</dbReference>
<dbReference type="SUPFAM" id="SSF56935">
    <property type="entry name" value="Porins"/>
    <property type="match status" value="1"/>
</dbReference>
<dbReference type="Pfam" id="PF13372">
    <property type="entry name" value="Alginate_exp"/>
    <property type="match status" value="1"/>
</dbReference>
<sequence length="485" mass="52283">MSLDRVGGGQRVRSGPGATFRPSSRSGRAVRLGLLLSCLPLAWTGAPAAHAQEAETSAPEPAPHHPLSLTGSMRVRYEALRGQAHAGFPDTDSLLSIRTTVLLAYAQDRLRAGVELQDSRGYFGKRGGEVSANDVNAFEWIQAYAGLTVGSEGLVRIGRVKFDVGSRRLVAAHDYRNTASAFTGLVATLPASGGTATLFYTLPQQHRPDDQDAVLANRVQWDHEGFDLQFWGTHLAGVPIGSGTLDIGYFGLNERDTPDRPTRNRKLHSLDLRLADAPGRDGADFELEAVYQFGSIRADTTADAAELPVSAWFVHAAAGYRFPGAPHARVSLTYDQASGDGSGGRYGRFDTLFGARRSDLGPGAIYGAVGRANILTPSVRLEVTPNQRLDGFLAYRAMWLDSRTDSFSTTAVRDASGGSGRFAGHQVEGRVRWWLLPHRAQLELNAAWLKKGRFLKEAPNAPSTGDTLYGAVSLSIPFGSVVQKR</sequence>
<feature type="region of interest" description="Disordered" evidence="1">
    <location>
        <begin position="1"/>
        <end position="24"/>
    </location>
</feature>
<dbReference type="InterPro" id="IPR053728">
    <property type="entry name" value="Alginate_Permeability_Chnl"/>
</dbReference>
<feature type="compositionally biased region" description="Gly residues" evidence="1">
    <location>
        <begin position="1"/>
        <end position="10"/>
    </location>
</feature>
<organism evidence="3 4">
    <name type="scientific">Sphingomonas molluscorum</name>
    <dbReference type="NCBI Taxonomy" id="418184"/>
    <lineage>
        <taxon>Bacteria</taxon>
        <taxon>Pseudomonadati</taxon>
        <taxon>Pseudomonadota</taxon>
        <taxon>Alphaproteobacteria</taxon>
        <taxon>Sphingomonadales</taxon>
        <taxon>Sphingomonadaceae</taxon>
        <taxon>Sphingomonas</taxon>
    </lineage>
</organism>
<gene>
    <name evidence="3" type="ORF">WH159_01435</name>
</gene>
<protein>
    <submittedName>
        <fullName evidence="3">Alginate export family protein</fullName>
    </submittedName>
</protein>
<dbReference type="Gene3D" id="2.40.160.100">
    <property type="match status" value="1"/>
</dbReference>
<proteinExistence type="predicted"/>
<evidence type="ECO:0000313" key="3">
    <source>
        <dbReference type="EMBL" id="MEJ5093210.1"/>
    </source>
</evidence>
<dbReference type="EMBL" id="JBBGZA010000001">
    <property type="protein sequence ID" value="MEJ5093210.1"/>
    <property type="molecule type" value="Genomic_DNA"/>
</dbReference>
<comment type="caution">
    <text evidence="3">The sequence shown here is derived from an EMBL/GenBank/DDBJ whole genome shotgun (WGS) entry which is preliminary data.</text>
</comment>
<reference evidence="3 4" key="1">
    <citation type="submission" date="2023-12" db="EMBL/GenBank/DDBJ databases">
        <title>Gut-associated functions are favored during microbiome assembly across C. elegans life.</title>
        <authorList>
            <person name="Zimmermann J."/>
        </authorList>
    </citation>
    <scope>NUCLEOTIDE SEQUENCE [LARGE SCALE GENOMIC DNA]</scope>
    <source>
        <strain evidence="3 4">JUb134</strain>
    </source>
</reference>
<dbReference type="RefSeq" id="WP_339537583.1">
    <property type="nucleotide sequence ID" value="NZ_JBBGZA010000001.1"/>
</dbReference>
<accession>A0ABU8Q130</accession>
<evidence type="ECO:0000256" key="1">
    <source>
        <dbReference type="SAM" id="MobiDB-lite"/>
    </source>
</evidence>
<keyword evidence="4" id="KW-1185">Reference proteome</keyword>